<keyword evidence="6" id="KW-0963">Cytoplasm</keyword>
<dbReference type="GO" id="GO:1990904">
    <property type="term" value="C:ribonucleoprotein complex"/>
    <property type="evidence" value="ECO:0007669"/>
    <property type="project" value="UniProtKB-KW"/>
</dbReference>
<keyword evidence="4 5" id="KW-0862">Zinc</keyword>
<dbReference type="GO" id="GO:1900153">
    <property type="term" value="P:positive regulation of nuclear-transcribed mRNA catabolic process, deadenylation-dependent decay"/>
    <property type="evidence" value="ECO:0007669"/>
    <property type="project" value="UniProtKB-UniRule"/>
</dbReference>
<dbReference type="InterPro" id="IPR036855">
    <property type="entry name" value="Znf_CCCH_sf"/>
</dbReference>
<protein>
    <recommendedName>
        <fullName evidence="6">mRNA decay activator protein ZFP36</fullName>
    </recommendedName>
    <alternativeName>
        <fullName evidence="6">Zinc finger protein 36</fullName>
    </alternativeName>
</protein>
<gene>
    <name evidence="9" type="primary">LOC106701779</name>
</gene>
<dbReference type="GO" id="GO:0061158">
    <property type="term" value="P:3'-UTR-mediated mRNA destabilization"/>
    <property type="evidence" value="ECO:0007669"/>
    <property type="project" value="UniProtKB-UniRule"/>
</dbReference>
<dbReference type="Gene3D" id="4.10.1000.10">
    <property type="entry name" value="Zinc finger, CCCH-type"/>
    <property type="match status" value="2"/>
</dbReference>
<evidence type="ECO:0000256" key="5">
    <source>
        <dbReference type="PROSITE-ProRule" id="PRU00723"/>
    </source>
</evidence>
<dbReference type="Bgee" id="ENSLACG00000015980">
    <property type="expression patterns" value="Expressed in pelvic fin and 6 other cell types or tissues"/>
</dbReference>
<feature type="domain" description="C3H1-type" evidence="8">
    <location>
        <begin position="100"/>
        <end position="128"/>
    </location>
</feature>
<organism evidence="9 10">
    <name type="scientific">Latimeria chalumnae</name>
    <name type="common">Coelacanth</name>
    <dbReference type="NCBI Taxonomy" id="7897"/>
    <lineage>
        <taxon>Eukaryota</taxon>
        <taxon>Metazoa</taxon>
        <taxon>Chordata</taxon>
        <taxon>Craniata</taxon>
        <taxon>Vertebrata</taxon>
        <taxon>Euteleostomi</taxon>
        <taxon>Coelacanthiformes</taxon>
        <taxon>Coelacanthidae</taxon>
        <taxon>Latimeria</taxon>
    </lineage>
</organism>
<accession>H3B8B9</accession>
<keyword evidence="6" id="KW-0687">Ribonucleoprotein</keyword>
<evidence type="ECO:0000313" key="10">
    <source>
        <dbReference type="Proteomes" id="UP000008672"/>
    </source>
</evidence>
<dbReference type="FunFam" id="4.10.1000.10:FF:000002">
    <property type="entry name" value="Zinc finger protein 36, C3H1 type-like 1"/>
    <property type="match status" value="1"/>
</dbReference>
<evidence type="ECO:0000259" key="8">
    <source>
        <dbReference type="PROSITE" id="PS50103"/>
    </source>
</evidence>
<reference evidence="9" key="3">
    <citation type="submission" date="2025-09" db="UniProtKB">
        <authorList>
            <consortium name="Ensembl"/>
        </authorList>
    </citation>
    <scope>IDENTIFICATION</scope>
</reference>
<reference evidence="9" key="2">
    <citation type="submission" date="2025-08" db="UniProtKB">
        <authorList>
            <consortium name="Ensembl"/>
        </authorList>
    </citation>
    <scope>IDENTIFICATION</scope>
</reference>
<dbReference type="FunFam" id="4.10.1000.10:FF:000001">
    <property type="entry name" value="zinc finger CCCH domain-containing protein 15-like"/>
    <property type="match status" value="1"/>
</dbReference>
<name>H3B8B9_LATCH</name>
<evidence type="ECO:0000256" key="1">
    <source>
        <dbReference type="ARBA" id="ARBA00022723"/>
    </source>
</evidence>
<dbReference type="AlphaFoldDB" id="H3B8B9"/>
<dbReference type="GO" id="GO:0008270">
    <property type="term" value="F:zinc ion binding"/>
    <property type="evidence" value="ECO:0007669"/>
    <property type="project" value="UniProtKB-KW"/>
</dbReference>
<feature type="zinc finger region" description="C3H1-type" evidence="5">
    <location>
        <begin position="100"/>
        <end position="128"/>
    </location>
</feature>
<keyword evidence="3 5" id="KW-0863">Zinc-finger</keyword>
<dbReference type="HOGENOM" id="CLU_033040_2_0_1"/>
<dbReference type="GO" id="GO:0035925">
    <property type="term" value="F:mRNA 3'-UTR AU-rich region binding"/>
    <property type="evidence" value="ECO:0007669"/>
    <property type="project" value="UniProtKB-UniRule"/>
</dbReference>
<evidence type="ECO:0000313" key="9">
    <source>
        <dbReference type="Ensembl" id="ENSLACP00000018140.1"/>
    </source>
</evidence>
<dbReference type="GO" id="GO:0005634">
    <property type="term" value="C:nucleus"/>
    <property type="evidence" value="ECO:0007669"/>
    <property type="project" value="UniProtKB-SubCell"/>
</dbReference>
<keyword evidence="1 5" id="KW-0479">Metal-binding</keyword>
<comment type="subunit">
    <text evidence="6">Associates with the cytoplasmic CCR4-NOT deadenylase complex to trigger ARE-containing mRNA deadenylation and decay processes.</text>
</comment>
<feature type="domain" description="C3H1-type" evidence="8">
    <location>
        <begin position="138"/>
        <end position="166"/>
    </location>
</feature>
<evidence type="ECO:0000256" key="6">
    <source>
        <dbReference type="RuleBase" id="RU369014"/>
    </source>
</evidence>
<keyword evidence="6" id="KW-0539">Nucleus</keyword>
<dbReference type="InterPro" id="IPR000571">
    <property type="entry name" value="Znf_CCCH"/>
</dbReference>
<feature type="zinc finger region" description="C3H1-type" evidence="5">
    <location>
        <begin position="138"/>
        <end position="166"/>
    </location>
</feature>
<dbReference type="Pfam" id="PF00642">
    <property type="entry name" value="zf-CCCH"/>
    <property type="match status" value="2"/>
</dbReference>
<dbReference type="Ensembl" id="ENSLACT00000018272.1">
    <property type="protein sequence ID" value="ENSLACP00000018140.1"/>
    <property type="gene ID" value="ENSLACG00000015980.1"/>
</dbReference>
<reference evidence="10" key="1">
    <citation type="submission" date="2011-08" db="EMBL/GenBank/DDBJ databases">
        <title>The draft genome of Latimeria chalumnae.</title>
        <authorList>
            <person name="Di Palma F."/>
            <person name="Alfoldi J."/>
            <person name="Johnson J."/>
            <person name="Berlin A."/>
            <person name="Gnerre S."/>
            <person name="Jaffe D."/>
            <person name="MacCallum I."/>
            <person name="Young S."/>
            <person name="Walker B.J."/>
            <person name="Lander E."/>
            <person name="Lindblad-Toh K."/>
        </authorList>
    </citation>
    <scope>NUCLEOTIDE SEQUENCE [LARGE SCALE GENOMIC DNA]</scope>
    <source>
        <strain evidence="10">Wild caught</strain>
    </source>
</reference>
<dbReference type="PANTHER" id="PTHR12547:SF18">
    <property type="entry name" value="PROTEIN TIS11"/>
    <property type="match status" value="1"/>
</dbReference>
<keyword evidence="2 6" id="KW-0677">Repeat</keyword>
<dbReference type="PROSITE" id="PS50103">
    <property type="entry name" value="ZF_C3H1"/>
    <property type="match status" value="2"/>
</dbReference>
<dbReference type="InterPro" id="IPR045877">
    <property type="entry name" value="ZFP36-like"/>
</dbReference>
<dbReference type="EMBL" id="AFYH01009900">
    <property type="status" value="NOT_ANNOTATED_CDS"/>
    <property type="molecule type" value="Genomic_DNA"/>
</dbReference>
<evidence type="ECO:0000256" key="2">
    <source>
        <dbReference type="ARBA" id="ARBA00022737"/>
    </source>
</evidence>
<evidence type="ECO:0000256" key="7">
    <source>
        <dbReference type="SAM" id="MobiDB-lite"/>
    </source>
</evidence>
<sequence>MSTILDLHVIYKNLHNLEISENQEKEPVGFQRRHSTSPVTLCNSKFNSCNADHLRTTFRADRSISLTESCMPGLGSAKGQVPPPPGFPPLKPAIPVLSNRYKTELCNTFQEMGFCKYGAKCQFAHGLEELRVLNRHPKYKTEFCYKYRMYGACPYGSRCNFIHDPEEERLSMGTRPEPHRLRQSVSYHGAPGPRSTSPPGLLELSAFTRAPSVSPPPSDLLSPTFYGTALPSHPGRHSTRLHSEPLPQFFMHSQPTCCSCRCASLHTQNNFFPSQQVMTRVPSANSLSDQDGYSSCSSLSGSESPVSDLGTCSSSGANKRLPAFSRLSISD</sequence>
<dbReference type="SMART" id="SM00356">
    <property type="entry name" value="ZnF_C3H1"/>
    <property type="match status" value="2"/>
</dbReference>
<comment type="subcellular location">
    <subcellularLocation>
        <location evidence="6">Nucleus</location>
    </subcellularLocation>
    <subcellularLocation>
        <location evidence="6">Cytoplasm</location>
    </subcellularLocation>
</comment>
<proteinExistence type="predicted"/>
<dbReference type="SUPFAM" id="SSF90229">
    <property type="entry name" value="CCCH zinc finger"/>
    <property type="match status" value="2"/>
</dbReference>
<keyword evidence="10" id="KW-1185">Reference proteome</keyword>
<dbReference type="PANTHER" id="PTHR12547">
    <property type="entry name" value="CCCH ZINC FINGER/TIS11-RELATED"/>
    <property type="match status" value="1"/>
</dbReference>
<dbReference type="GeneTree" id="ENSGT00940000155076"/>
<evidence type="ECO:0000256" key="4">
    <source>
        <dbReference type="ARBA" id="ARBA00022833"/>
    </source>
</evidence>
<dbReference type="Proteomes" id="UP000008672">
    <property type="component" value="Unassembled WGS sequence"/>
</dbReference>
<feature type="region of interest" description="Disordered" evidence="7">
    <location>
        <begin position="292"/>
        <end position="319"/>
    </location>
</feature>
<evidence type="ECO:0000256" key="3">
    <source>
        <dbReference type="ARBA" id="ARBA00022771"/>
    </source>
</evidence>
<feature type="compositionally biased region" description="Low complexity" evidence="7">
    <location>
        <begin position="292"/>
        <end position="309"/>
    </location>
</feature>
<comment type="function">
    <text evidence="6">Zinc-finger RNA-binding protein that destabilizes several cytoplasmic AU-rich element (ARE)-containing mRNA transcripts by promoting their poly(A) tail removal or deadenylation, and hence provide a mechanism for attenuating protein synthesis. Acts as a 3'-untranslated region (UTR) ARE mRNA-binding adapter protein to communicate signaling events to the mRNA decay machinery. Functions by recruiting the CCR4-NOT deadenylase complex and probably other components of the cytoplasmic RNA decay machinery to the bound ARE-containing mRNAs, and hence promotes ARE-mediated mRNA deadenylation and decay processes. Binds to 3'-UTR ARE of numerous mRNAs.</text>
</comment>
<dbReference type="GO" id="GO:0005737">
    <property type="term" value="C:cytoplasm"/>
    <property type="evidence" value="ECO:0007669"/>
    <property type="project" value="UniProtKB-SubCell"/>
</dbReference>